<dbReference type="SUPFAM" id="SSF55424">
    <property type="entry name" value="FAD/NAD-linked reductases, dimerisation (C-terminal) domain"/>
    <property type="match status" value="1"/>
</dbReference>
<dbReference type="AlphaFoldDB" id="A0A1M7KLT5"/>
<dbReference type="GO" id="GO:0004148">
    <property type="term" value="F:dihydrolipoyl dehydrogenase (NADH) activity"/>
    <property type="evidence" value="ECO:0007669"/>
    <property type="project" value="UniProtKB-EC"/>
</dbReference>
<comment type="catalytic activity">
    <reaction evidence="12 16">
        <text>N(6)-[(R)-dihydrolipoyl]-L-lysyl-[protein] + NAD(+) = N(6)-[(R)-lipoyl]-L-lysyl-[protein] + NADH + H(+)</text>
        <dbReference type="Rhea" id="RHEA:15045"/>
        <dbReference type="Rhea" id="RHEA-COMP:10474"/>
        <dbReference type="Rhea" id="RHEA-COMP:10475"/>
        <dbReference type="ChEBI" id="CHEBI:15378"/>
        <dbReference type="ChEBI" id="CHEBI:57540"/>
        <dbReference type="ChEBI" id="CHEBI:57945"/>
        <dbReference type="ChEBI" id="CHEBI:83099"/>
        <dbReference type="ChEBI" id="CHEBI:83100"/>
        <dbReference type="EC" id="1.8.1.4"/>
    </reaction>
</comment>
<feature type="disulfide bond" description="Redox-active" evidence="15">
    <location>
        <begin position="137"/>
        <end position="142"/>
    </location>
</feature>
<feature type="binding site" evidence="14">
    <location>
        <position position="209"/>
    </location>
    <ligand>
        <name>FAD</name>
        <dbReference type="ChEBI" id="CHEBI:57692"/>
    </ligand>
</feature>
<evidence type="ECO:0000256" key="1">
    <source>
        <dbReference type="ARBA" id="ARBA00001938"/>
    </source>
</evidence>
<keyword evidence="10" id="KW-1015">Disulfide bond</keyword>
<evidence type="ECO:0000256" key="4">
    <source>
        <dbReference type="ARBA" id="ARBA00016961"/>
    </source>
</evidence>
<dbReference type="PRINTS" id="PR00411">
    <property type="entry name" value="PNDRDTASEI"/>
</dbReference>
<dbReference type="CDD" id="cd06849">
    <property type="entry name" value="lipoyl_domain"/>
    <property type="match status" value="1"/>
</dbReference>
<evidence type="ECO:0000256" key="10">
    <source>
        <dbReference type="ARBA" id="ARBA00023157"/>
    </source>
</evidence>
<comment type="cofactor">
    <cofactor evidence="1">
        <name>(R)-lipoate</name>
        <dbReference type="ChEBI" id="CHEBI:83088"/>
    </cofactor>
</comment>
<dbReference type="Pfam" id="PF02852">
    <property type="entry name" value="Pyr_redox_dim"/>
    <property type="match status" value="1"/>
</dbReference>
<dbReference type="EMBL" id="FRBR01000031">
    <property type="protein sequence ID" value="SHM66357.1"/>
    <property type="molecule type" value="Genomic_DNA"/>
</dbReference>
<dbReference type="FunFam" id="3.30.390.30:FF:000001">
    <property type="entry name" value="Dihydrolipoyl dehydrogenase"/>
    <property type="match status" value="1"/>
</dbReference>
<evidence type="ECO:0000256" key="3">
    <source>
        <dbReference type="ARBA" id="ARBA00012608"/>
    </source>
</evidence>
<dbReference type="InterPro" id="IPR036188">
    <property type="entry name" value="FAD/NAD-bd_sf"/>
</dbReference>
<protein>
    <recommendedName>
        <fullName evidence="4 16">Dihydrolipoyl dehydrogenase</fullName>
        <ecNumber evidence="3 16">1.8.1.4</ecNumber>
    </recommendedName>
</protein>
<comment type="cofactor">
    <cofactor evidence="14 16">
        <name>FAD</name>
        <dbReference type="ChEBI" id="CHEBI:57692"/>
    </cofactor>
    <text evidence="14 16">Binds 1 FAD per subunit.</text>
</comment>
<evidence type="ECO:0000259" key="17">
    <source>
        <dbReference type="PROSITE" id="PS50968"/>
    </source>
</evidence>
<dbReference type="PROSITE" id="PS50968">
    <property type="entry name" value="BIOTINYL_LIPOYL"/>
    <property type="match status" value="1"/>
</dbReference>
<keyword evidence="5 16" id="KW-0285">Flavoprotein</keyword>
<dbReference type="Pfam" id="PF07992">
    <property type="entry name" value="Pyr_redox_2"/>
    <property type="match status" value="1"/>
</dbReference>
<dbReference type="Proteomes" id="UP000183974">
    <property type="component" value="Unassembled WGS sequence"/>
</dbReference>
<dbReference type="InterPro" id="IPR023753">
    <property type="entry name" value="FAD/NAD-binding_dom"/>
</dbReference>
<dbReference type="InterPro" id="IPR004099">
    <property type="entry name" value="Pyr_nucl-diS_OxRdtase_dimer"/>
</dbReference>
<reference evidence="18 19" key="1">
    <citation type="submission" date="2016-11" db="EMBL/GenBank/DDBJ databases">
        <authorList>
            <person name="Jaros S."/>
            <person name="Januszkiewicz K."/>
            <person name="Wedrychowicz H."/>
        </authorList>
    </citation>
    <scope>NUCLEOTIDE SEQUENCE [LARGE SCALE GENOMIC DNA]</scope>
    <source>
        <strain evidence="18 19">DSM 29589</strain>
    </source>
</reference>
<sequence length="557" mass="57667">MTVQVKVPDTGNASDVTVAEITVAIGDMVAATDDVVLLESDKAVMDIPAEAAGRVVSIDVAIGDVVTAGQSLMTLEAAEAQAAPKTLPDPATTTAEGTAQLVVLGGGPGGYTAAFRAADLGLDVTLIDSRPTLGGVCLNVGCIPSKALLHLAKIIDEAKHAGEAGLTFGAPKIDLDGIRAFRDKTTGRLTSGLAGLAKRRKVRVVTGQGAFTGPNDIEVRGPEGTQTILFQYAIIACGSEPVRLPFLPEDPRIMDSTGALALEDIPERLLIIGGGIIGLEMAEVYHALGSRITVVETMDKIIPGADADITRPLHKRIAARYEEVMLKTKVTGATATEAGIEVSFETGDTTRTEVFDRVLVATGRRPNGGAIKAEAAGITPDARGFISVDTQMRTAQPHIFAVGDVVGQPMLAHKAAHEGKVAAEVIAGEKAAFDPLAIPSVAYTDPEIAWAGLTETDAKAKGIAYEKGVFPWAASGRSLSMGRDDGLTKILIDPETKRIIGGAMTGPNAGELLAEIVVAIEIGAVAEDLALSIHPHPTLSETVAFSADAYLGTLTDG</sequence>
<dbReference type="PROSITE" id="PS00189">
    <property type="entry name" value="LIPOYL"/>
    <property type="match status" value="1"/>
</dbReference>
<feature type="binding site" evidence="14">
    <location>
        <position position="296"/>
    </location>
    <ligand>
        <name>NAD(+)</name>
        <dbReference type="ChEBI" id="CHEBI:57540"/>
    </ligand>
</feature>
<dbReference type="InterPro" id="IPR011053">
    <property type="entry name" value="Single_hybrid_motif"/>
</dbReference>
<evidence type="ECO:0000256" key="6">
    <source>
        <dbReference type="ARBA" id="ARBA00022823"/>
    </source>
</evidence>
<dbReference type="InterPro" id="IPR012999">
    <property type="entry name" value="Pyr_OxRdtase_I_AS"/>
</dbReference>
<dbReference type="InterPro" id="IPR000089">
    <property type="entry name" value="Biotin_lipoyl"/>
</dbReference>
<keyword evidence="6" id="KW-0450">Lipoyl</keyword>
<dbReference type="PIRSF" id="PIRSF000350">
    <property type="entry name" value="Mercury_reductase_MerA"/>
    <property type="match status" value="1"/>
</dbReference>
<evidence type="ECO:0000256" key="2">
    <source>
        <dbReference type="ARBA" id="ARBA00007532"/>
    </source>
</evidence>
<name>A0A1M7KLT5_9RHOB</name>
<dbReference type="Gene3D" id="3.50.50.60">
    <property type="entry name" value="FAD/NAD(P)-binding domain"/>
    <property type="match status" value="2"/>
</dbReference>
<organism evidence="18 19">
    <name type="scientific">Roseovarius pacificus</name>
    <dbReference type="NCBI Taxonomy" id="337701"/>
    <lineage>
        <taxon>Bacteria</taxon>
        <taxon>Pseudomonadati</taxon>
        <taxon>Pseudomonadota</taxon>
        <taxon>Alphaproteobacteria</taxon>
        <taxon>Rhodobacterales</taxon>
        <taxon>Roseobacteraceae</taxon>
        <taxon>Roseovarius</taxon>
    </lineage>
</organism>
<evidence type="ECO:0000256" key="15">
    <source>
        <dbReference type="PIRSR" id="PIRSR000350-4"/>
    </source>
</evidence>
<dbReference type="OrthoDB" id="9776382at2"/>
<evidence type="ECO:0000256" key="12">
    <source>
        <dbReference type="ARBA" id="ARBA00049187"/>
    </source>
</evidence>
<evidence type="ECO:0000256" key="13">
    <source>
        <dbReference type="PIRSR" id="PIRSR000350-2"/>
    </source>
</evidence>
<feature type="binding site" evidence="14">
    <location>
        <position position="404"/>
    </location>
    <ligand>
        <name>FAD</name>
        <dbReference type="ChEBI" id="CHEBI:57692"/>
    </ligand>
</feature>
<keyword evidence="11 16" id="KW-0676">Redox-active center</keyword>
<accession>A0A1M7KLT5</accession>
<dbReference type="EC" id="1.8.1.4" evidence="3 16"/>
<dbReference type="SUPFAM" id="SSF51905">
    <property type="entry name" value="FAD/NAD(P)-binding domain"/>
    <property type="match status" value="1"/>
</dbReference>
<evidence type="ECO:0000256" key="16">
    <source>
        <dbReference type="RuleBase" id="RU003692"/>
    </source>
</evidence>
<gene>
    <name evidence="18" type="ORF">SAMN05444398_1317</name>
</gene>
<evidence type="ECO:0000256" key="14">
    <source>
        <dbReference type="PIRSR" id="PIRSR000350-3"/>
    </source>
</evidence>
<keyword evidence="9 14" id="KW-0520">NAD</keyword>
<keyword evidence="14" id="KW-0547">Nucleotide-binding</keyword>
<comment type="similarity">
    <text evidence="2 16">Belongs to the class-I pyridine nucleotide-disulfide oxidoreductase family.</text>
</comment>
<evidence type="ECO:0000256" key="8">
    <source>
        <dbReference type="ARBA" id="ARBA00023002"/>
    </source>
</evidence>
<dbReference type="InterPro" id="IPR006258">
    <property type="entry name" value="Lipoamide_DH"/>
</dbReference>
<evidence type="ECO:0000256" key="5">
    <source>
        <dbReference type="ARBA" id="ARBA00022630"/>
    </source>
</evidence>
<dbReference type="InterPro" id="IPR016156">
    <property type="entry name" value="FAD/NAD-linked_Rdtase_dimer_sf"/>
</dbReference>
<dbReference type="InterPro" id="IPR050151">
    <property type="entry name" value="Class-I_Pyr_Nuc-Dis_Oxidored"/>
</dbReference>
<evidence type="ECO:0000256" key="7">
    <source>
        <dbReference type="ARBA" id="ARBA00022827"/>
    </source>
</evidence>
<dbReference type="STRING" id="337701.SAMN05444398_1317"/>
<dbReference type="GO" id="GO:0006103">
    <property type="term" value="P:2-oxoglutarate metabolic process"/>
    <property type="evidence" value="ECO:0007669"/>
    <property type="project" value="TreeGrafter"/>
</dbReference>
<feature type="binding site" evidence="14">
    <location>
        <begin position="273"/>
        <end position="280"/>
    </location>
    <ligand>
        <name>NAD(+)</name>
        <dbReference type="ChEBI" id="CHEBI:57540"/>
    </ligand>
</feature>
<keyword evidence="7 14" id="KW-0274">FAD</keyword>
<dbReference type="Gene3D" id="3.30.390.30">
    <property type="match status" value="1"/>
</dbReference>
<dbReference type="PROSITE" id="PS00076">
    <property type="entry name" value="PYRIDINE_REDOX_1"/>
    <property type="match status" value="1"/>
</dbReference>
<evidence type="ECO:0000256" key="11">
    <source>
        <dbReference type="ARBA" id="ARBA00023284"/>
    </source>
</evidence>
<feature type="binding site" evidence="14">
    <location>
        <begin position="410"/>
        <end position="413"/>
    </location>
    <ligand>
        <name>FAD</name>
        <dbReference type="ChEBI" id="CHEBI:57692"/>
    </ligand>
</feature>
<dbReference type="GO" id="GO:0050660">
    <property type="term" value="F:flavin adenine dinucleotide binding"/>
    <property type="evidence" value="ECO:0007669"/>
    <property type="project" value="InterPro"/>
</dbReference>
<evidence type="ECO:0000313" key="19">
    <source>
        <dbReference type="Proteomes" id="UP000183974"/>
    </source>
</evidence>
<evidence type="ECO:0000256" key="9">
    <source>
        <dbReference type="ARBA" id="ARBA00023027"/>
    </source>
</evidence>
<dbReference type="PRINTS" id="PR00368">
    <property type="entry name" value="FADPNR"/>
</dbReference>
<feature type="binding site" evidence="14">
    <location>
        <position position="363"/>
    </location>
    <ligand>
        <name>NAD(+)</name>
        <dbReference type="ChEBI" id="CHEBI:57540"/>
    </ligand>
</feature>
<feature type="binding site" evidence="14">
    <location>
        <position position="146"/>
    </location>
    <ligand>
        <name>FAD</name>
        <dbReference type="ChEBI" id="CHEBI:57692"/>
    </ligand>
</feature>
<dbReference type="PANTHER" id="PTHR22912:SF160">
    <property type="entry name" value="DIHYDROLIPOYL DEHYDROGENASE"/>
    <property type="match status" value="1"/>
</dbReference>
<dbReference type="NCBIfam" id="TIGR01350">
    <property type="entry name" value="lipoamide_DH"/>
    <property type="match status" value="1"/>
</dbReference>
<dbReference type="RefSeq" id="WP_073038131.1">
    <property type="nucleotide sequence ID" value="NZ_BMLR01000032.1"/>
</dbReference>
<feature type="active site" description="Proton acceptor" evidence="13">
    <location>
        <position position="536"/>
    </location>
</feature>
<proteinExistence type="inferred from homology"/>
<evidence type="ECO:0000313" key="18">
    <source>
        <dbReference type="EMBL" id="SHM66357.1"/>
    </source>
</evidence>
<dbReference type="Pfam" id="PF00364">
    <property type="entry name" value="Biotin_lipoyl"/>
    <property type="match status" value="1"/>
</dbReference>
<dbReference type="PANTHER" id="PTHR22912">
    <property type="entry name" value="DISULFIDE OXIDOREDUCTASE"/>
    <property type="match status" value="1"/>
</dbReference>
<dbReference type="InterPro" id="IPR003016">
    <property type="entry name" value="2-oxoA_DH_lipoyl-BS"/>
</dbReference>
<feature type="domain" description="Lipoyl-binding" evidence="17">
    <location>
        <begin position="2"/>
        <end position="76"/>
    </location>
</feature>
<keyword evidence="8 16" id="KW-0560">Oxidoreductase</keyword>
<keyword evidence="19" id="KW-1185">Reference proteome</keyword>
<dbReference type="InterPro" id="IPR001100">
    <property type="entry name" value="Pyr_nuc-diS_OxRdtase"/>
</dbReference>
<dbReference type="SUPFAM" id="SSF51230">
    <property type="entry name" value="Single hybrid motif"/>
    <property type="match status" value="1"/>
</dbReference>
<dbReference type="Gene3D" id="2.40.50.100">
    <property type="match status" value="1"/>
</dbReference>
<comment type="miscellaneous">
    <text evidence="16">The active site is a redox-active disulfide bond.</text>
</comment>